<proteinExistence type="predicted"/>
<dbReference type="Proteomes" id="UP001603857">
    <property type="component" value="Unassembled WGS sequence"/>
</dbReference>
<feature type="compositionally biased region" description="Basic residues" evidence="1">
    <location>
        <begin position="169"/>
        <end position="189"/>
    </location>
</feature>
<evidence type="ECO:0000256" key="2">
    <source>
        <dbReference type="SAM" id="SignalP"/>
    </source>
</evidence>
<name>A0ABD1MFY7_9FABA</name>
<feature type="compositionally biased region" description="Polar residues" evidence="1">
    <location>
        <begin position="320"/>
        <end position="331"/>
    </location>
</feature>
<feature type="region of interest" description="Disordered" evidence="1">
    <location>
        <begin position="160"/>
        <end position="189"/>
    </location>
</feature>
<feature type="region of interest" description="Disordered" evidence="1">
    <location>
        <begin position="305"/>
        <end position="336"/>
    </location>
</feature>
<keyword evidence="2" id="KW-0732">Signal</keyword>
<gene>
    <name evidence="3" type="ORF">Fmac_015931</name>
</gene>
<evidence type="ECO:0000313" key="4">
    <source>
        <dbReference type="Proteomes" id="UP001603857"/>
    </source>
</evidence>
<dbReference type="InterPro" id="IPR011989">
    <property type="entry name" value="ARM-like"/>
</dbReference>
<dbReference type="Gene3D" id="1.25.10.10">
    <property type="entry name" value="Leucine-rich Repeat Variant"/>
    <property type="match status" value="1"/>
</dbReference>
<protein>
    <submittedName>
        <fullName evidence="3">Uncharacterized protein</fullName>
    </submittedName>
</protein>
<dbReference type="EMBL" id="JBGMDY010000005">
    <property type="protein sequence ID" value="KAL2334718.1"/>
    <property type="molecule type" value="Genomic_DNA"/>
</dbReference>
<reference evidence="3 4" key="1">
    <citation type="submission" date="2024-08" db="EMBL/GenBank/DDBJ databases">
        <title>Insights into the chromosomal genome structure of Flemingia macrophylla.</title>
        <authorList>
            <person name="Ding Y."/>
            <person name="Zhao Y."/>
            <person name="Bi W."/>
            <person name="Wu M."/>
            <person name="Zhao G."/>
            <person name="Gong Y."/>
            <person name="Li W."/>
            <person name="Zhang P."/>
        </authorList>
    </citation>
    <scope>NUCLEOTIDE SEQUENCE [LARGE SCALE GENOMIC DNA]</scope>
    <source>
        <strain evidence="3">DYQJB</strain>
        <tissue evidence="3">Leaf</tissue>
    </source>
</reference>
<evidence type="ECO:0000313" key="3">
    <source>
        <dbReference type="EMBL" id="KAL2334718.1"/>
    </source>
</evidence>
<keyword evidence="4" id="KW-1185">Reference proteome</keyword>
<dbReference type="AlphaFoldDB" id="A0ABD1MFY7"/>
<feature type="signal peptide" evidence="2">
    <location>
        <begin position="1"/>
        <end position="23"/>
    </location>
</feature>
<evidence type="ECO:0000256" key="1">
    <source>
        <dbReference type="SAM" id="MobiDB-lite"/>
    </source>
</evidence>
<feature type="chain" id="PRO_5044843186" evidence="2">
    <location>
        <begin position="24"/>
        <end position="351"/>
    </location>
</feature>
<sequence length="351" mass="39638">MKRALLFLKLTHLWPTLKSIAQAQLQAHLLTFLSQETSIHVHRLSSLLTETLATAFQARQPPTSHLLDFLISSLTSDTDNLRRKVAALVLANLPHDVRLVLSNSFREKRGAVKALHASFLSSITLFTAAVQVASFTCHCRLILHCYHLVRRRCRSRTTSSLSSSFTKGRGTRKMKMTNPRGMKRGSTRRKMMSTQINPKLHQIDDVLLDKMKNLERTLKEILEKAKRHSCYLSSSNQVVQINSFQVIINSTGSLSFRCVRAVTCPPASAWFVPEPHRTGKRGDEKILEGRRKVFRLLRRSSVDLRSSSLSEKSKNECQKSQKTQRNDTGPSSERLALASGRLALERRALSA</sequence>
<organism evidence="3 4">
    <name type="scientific">Flemingia macrophylla</name>
    <dbReference type="NCBI Taxonomy" id="520843"/>
    <lineage>
        <taxon>Eukaryota</taxon>
        <taxon>Viridiplantae</taxon>
        <taxon>Streptophyta</taxon>
        <taxon>Embryophyta</taxon>
        <taxon>Tracheophyta</taxon>
        <taxon>Spermatophyta</taxon>
        <taxon>Magnoliopsida</taxon>
        <taxon>eudicotyledons</taxon>
        <taxon>Gunneridae</taxon>
        <taxon>Pentapetalae</taxon>
        <taxon>rosids</taxon>
        <taxon>fabids</taxon>
        <taxon>Fabales</taxon>
        <taxon>Fabaceae</taxon>
        <taxon>Papilionoideae</taxon>
        <taxon>50 kb inversion clade</taxon>
        <taxon>NPAAA clade</taxon>
        <taxon>indigoferoid/millettioid clade</taxon>
        <taxon>Phaseoleae</taxon>
        <taxon>Flemingia</taxon>
    </lineage>
</organism>
<accession>A0ABD1MFY7</accession>
<comment type="caution">
    <text evidence="3">The sequence shown here is derived from an EMBL/GenBank/DDBJ whole genome shotgun (WGS) entry which is preliminary data.</text>
</comment>